<feature type="transmembrane region" description="Helical" evidence="1">
    <location>
        <begin position="57"/>
        <end position="79"/>
    </location>
</feature>
<accession>A0A6A7BDZ0</accession>
<protein>
    <submittedName>
        <fullName evidence="2">Uncharacterized protein</fullName>
    </submittedName>
</protein>
<evidence type="ECO:0000313" key="2">
    <source>
        <dbReference type="EMBL" id="KAF2853553.1"/>
    </source>
</evidence>
<dbReference type="EMBL" id="MU006295">
    <property type="protein sequence ID" value="KAF2853553.1"/>
    <property type="molecule type" value="Genomic_DNA"/>
</dbReference>
<gene>
    <name evidence="2" type="ORF">T440DRAFT_310187</name>
</gene>
<proteinExistence type="predicted"/>
<keyword evidence="3" id="KW-1185">Reference proteome</keyword>
<keyword evidence="1" id="KW-1133">Transmembrane helix</keyword>
<name>A0A6A7BDZ0_9PLEO</name>
<evidence type="ECO:0000313" key="3">
    <source>
        <dbReference type="Proteomes" id="UP000799423"/>
    </source>
</evidence>
<keyword evidence="1" id="KW-0472">Membrane</keyword>
<keyword evidence="1" id="KW-0812">Transmembrane</keyword>
<dbReference type="Proteomes" id="UP000799423">
    <property type="component" value="Unassembled WGS sequence"/>
</dbReference>
<dbReference type="AlphaFoldDB" id="A0A6A7BDZ0"/>
<evidence type="ECO:0000256" key="1">
    <source>
        <dbReference type="SAM" id="Phobius"/>
    </source>
</evidence>
<organism evidence="2 3">
    <name type="scientific">Plenodomus tracheiphilus IPT5</name>
    <dbReference type="NCBI Taxonomy" id="1408161"/>
    <lineage>
        <taxon>Eukaryota</taxon>
        <taxon>Fungi</taxon>
        <taxon>Dikarya</taxon>
        <taxon>Ascomycota</taxon>
        <taxon>Pezizomycotina</taxon>
        <taxon>Dothideomycetes</taxon>
        <taxon>Pleosporomycetidae</taxon>
        <taxon>Pleosporales</taxon>
        <taxon>Pleosporineae</taxon>
        <taxon>Leptosphaeriaceae</taxon>
        <taxon>Plenodomus</taxon>
    </lineage>
</organism>
<sequence length="109" mass="12175">MSNSHLLLESTERLFGSRKVHLSATLFSLCSPRFSLWQKPGRTFLKETWVTIAARGLVNINASNGVFFLFSFLGIFLVGNGNANNGGGWGIHRSLWEQKHTWEYGMGNG</sequence>
<reference evidence="2" key="1">
    <citation type="submission" date="2020-01" db="EMBL/GenBank/DDBJ databases">
        <authorList>
            <consortium name="DOE Joint Genome Institute"/>
            <person name="Haridas S."/>
            <person name="Albert R."/>
            <person name="Binder M."/>
            <person name="Bloem J."/>
            <person name="Labutti K."/>
            <person name="Salamov A."/>
            <person name="Andreopoulos B."/>
            <person name="Baker S.E."/>
            <person name="Barry K."/>
            <person name="Bills G."/>
            <person name="Bluhm B.H."/>
            <person name="Cannon C."/>
            <person name="Castanera R."/>
            <person name="Culley D.E."/>
            <person name="Daum C."/>
            <person name="Ezra D."/>
            <person name="Gonzalez J.B."/>
            <person name="Henrissat B."/>
            <person name="Kuo A."/>
            <person name="Liang C."/>
            <person name="Lipzen A."/>
            <person name="Lutzoni F."/>
            <person name="Magnuson J."/>
            <person name="Mondo S."/>
            <person name="Nolan M."/>
            <person name="Ohm R."/>
            <person name="Pangilinan J."/>
            <person name="Park H.-J."/>
            <person name="Ramirez L."/>
            <person name="Alfaro M."/>
            <person name="Sun H."/>
            <person name="Tritt A."/>
            <person name="Yoshinaga Y."/>
            <person name="Zwiers L.-H."/>
            <person name="Turgeon B.G."/>
            <person name="Goodwin S.B."/>
            <person name="Spatafora J.W."/>
            <person name="Crous P.W."/>
            <person name="Grigoriev I.V."/>
        </authorList>
    </citation>
    <scope>NUCLEOTIDE SEQUENCE</scope>
    <source>
        <strain evidence="2">IPT5</strain>
    </source>
</reference>
<feature type="transmembrane region" description="Helical" evidence="1">
    <location>
        <begin position="20"/>
        <end position="36"/>
    </location>
</feature>